<dbReference type="SUPFAM" id="SSF51735">
    <property type="entry name" value="NAD(P)-binding Rossmann-fold domains"/>
    <property type="match status" value="1"/>
</dbReference>
<dbReference type="InterPro" id="IPR036291">
    <property type="entry name" value="NAD(P)-bd_dom_sf"/>
</dbReference>
<dbReference type="Gene3D" id="3.90.25.10">
    <property type="entry name" value="UDP-galactose 4-epimerase, domain 1"/>
    <property type="match status" value="1"/>
</dbReference>
<accession>A0ABW2FDI6</accession>
<evidence type="ECO:0000256" key="1">
    <source>
        <dbReference type="ARBA" id="ARBA00010944"/>
    </source>
</evidence>
<name>A0ABW2FDI6_9BACL</name>
<comment type="caution">
    <text evidence="4">The sequence shown here is derived from an EMBL/GenBank/DDBJ whole genome shotgun (WGS) entry which is preliminary data.</text>
</comment>
<dbReference type="GO" id="GO:0008831">
    <property type="term" value="F:dTDP-4-dehydrorhamnose reductase activity"/>
    <property type="evidence" value="ECO:0007669"/>
    <property type="project" value="UniProtKB-EC"/>
</dbReference>
<comment type="pathway">
    <text evidence="2">Carbohydrate biosynthesis; dTDP-L-rhamnose biosynthesis.</text>
</comment>
<dbReference type="InterPro" id="IPR005913">
    <property type="entry name" value="dTDP_dehydrorham_reduct"/>
</dbReference>
<feature type="domain" description="RmlD-like substrate binding" evidence="3">
    <location>
        <begin position="8"/>
        <end position="283"/>
    </location>
</feature>
<dbReference type="InterPro" id="IPR029903">
    <property type="entry name" value="RmlD-like-bd"/>
</dbReference>
<dbReference type="RefSeq" id="WP_378045966.1">
    <property type="nucleotide sequence ID" value="NZ_JBHMDN010000010.1"/>
</dbReference>
<dbReference type="Pfam" id="PF04321">
    <property type="entry name" value="RmlD_sub_bind"/>
    <property type="match status" value="1"/>
</dbReference>
<keyword evidence="5" id="KW-1185">Reference proteome</keyword>
<evidence type="ECO:0000313" key="5">
    <source>
        <dbReference type="Proteomes" id="UP001596378"/>
    </source>
</evidence>
<dbReference type="Gene3D" id="3.40.50.720">
    <property type="entry name" value="NAD(P)-binding Rossmann-like Domain"/>
    <property type="match status" value="1"/>
</dbReference>
<protein>
    <recommendedName>
        <fullName evidence="2">dTDP-4-dehydrorhamnose reductase</fullName>
        <ecNumber evidence="2">1.1.1.133</ecNumber>
    </recommendedName>
</protein>
<dbReference type="NCBIfam" id="TIGR01214">
    <property type="entry name" value="rmlD"/>
    <property type="match status" value="1"/>
</dbReference>
<dbReference type="Proteomes" id="UP001596378">
    <property type="component" value="Unassembled WGS sequence"/>
</dbReference>
<dbReference type="EMBL" id="JBHTAI010000009">
    <property type="protein sequence ID" value="MFC7150211.1"/>
    <property type="molecule type" value="Genomic_DNA"/>
</dbReference>
<keyword evidence="2" id="KW-0521">NADP</keyword>
<sequence>MSGQNTVILVTGAGGQLGQELVRMNVDGLKIIGKNRSELDITDFGSCERACVSLKPDIVVHAAAYTAVDKAESEPEAAWTVNVEGTRNMAKAAEAVGAKFCYISTDYVFDGRGTTPYPENHPTSPQSVYGATKLEGERKASEFSSKCFIIRTSWVYGKYGGNFVNTMLQMAQSKKEITVVNDQIGSPTYTFDLASLIVELVRTDKYGVYHASNSGSCSWYEFAKAIFEEAGMKSIAVRPCSTEQYPRPAPRPSYSVFGQSALVGAGFTPLRPWREALREYLSQRFDSYIFPGNP</sequence>
<proteinExistence type="inferred from homology"/>
<evidence type="ECO:0000256" key="2">
    <source>
        <dbReference type="RuleBase" id="RU364082"/>
    </source>
</evidence>
<comment type="function">
    <text evidence="2">Catalyzes the reduction of dTDP-6-deoxy-L-lyxo-4-hexulose to yield dTDP-L-rhamnose.</text>
</comment>
<gene>
    <name evidence="4" type="primary">rfbD</name>
    <name evidence="4" type="ORF">ACFQMJ_16915</name>
</gene>
<dbReference type="PANTHER" id="PTHR10491:SF4">
    <property type="entry name" value="METHIONINE ADENOSYLTRANSFERASE 2 SUBUNIT BETA"/>
    <property type="match status" value="1"/>
</dbReference>
<comment type="similarity">
    <text evidence="1 2">Belongs to the dTDP-4-dehydrorhamnose reductase family.</text>
</comment>
<evidence type="ECO:0000259" key="3">
    <source>
        <dbReference type="Pfam" id="PF04321"/>
    </source>
</evidence>
<dbReference type="CDD" id="cd05254">
    <property type="entry name" value="dTDP_HR_like_SDR_e"/>
    <property type="match status" value="1"/>
</dbReference>
<evidence type="ECO:0000313" key="4">
    <source>
        <dbReference type="EMBL" id="MFC7150211.1"/>
    </source>
</evidence>
<dbReference type="EC" id="1.1.1.133" evidence="2"/>
<keyword evidence="2 4" id="KW-0560">Oxidoreductase</keyword>
<reference evidence="5" key="1">
    <citation type="journal article" date="2019" name="Int. J. Syst. Evol. Microbiol.">
        <title>The Global Catalogue of Microorganisms (GCM) 10K type strain sequencing project: providing services to taxonomists for standard genome sequencing and annotation.</title>
        <authorList>
            <consortium name="The Broad Institute Genomics Platform"/>
            <consortium name="The Broad Institute Genome Sequencing Center for Infectious Disease"/>
            <person name="Wu L."/>
            <person name="Ma J."/>
        </authorList>
    </citation>
    <scope>NUCLEOTIDE SEQUENCE [LARGE SCALE GENOMIC DNA]</scope>
    <source>
        <strain evidence="5">KCTC 12907</strain>
    </source>
</reference>
<dbReference type="PANTHER" id="PTHR10491">
    <property type="entry name" value="DTDP-4-DEHYDRORHAMNOSE REDUCTASE"/>
    <property type="match status" value="1"/>
</dbReference>
<organism evidence="4 5">
    <name type="scientific">Cohnella cellulosilytica</name>
    <dbReference type="NCBI Taxonomy" id="986710"/>
    <lineage>
        <taxon>Bacteria</taxon>
        <taxon>Bacillati</taxon>
        <taxon>Bacillota</taxon>
        <taxon>Bacilli</taxon>
        <taxon>Bacillales</taxon>
        <taxon>Paenibacillaceae</taxon>
        <taxon>Cohnella</taxon>
    </lineage>
</organism>